<dbReference type="Proteomes" id="UP000078541">
    <property type="component" value="Unassembled WGS sequence"/>
</dbReference>
<evidence type="ECO:0000313" key="1">
    <source>
        <dbReference type="EMBL" id="KYN37252.1"/>
    </source>
</evidence>
<dbReference type="EMBL" id="KQ981720">
    <property type="protein sequence ID" value="KYN37252.1"/>
    <property type="molecule type" value="Genomic_DNA"/>
</dbReference>
<organism evidence="1 2">
    <name type="scientific">Trachymyrmex septentrionalis</name>
    <dbReference type="NCBI Taxonomy" id="34720"/>
    <lineage>
        <taxon>Eukaryota</taxon>
        <taxon>Metazoa</taxon>
        <taxon>Ecdysozoa</taxon>
        <taxon>Arthropoda</taxon>
        <taxon>Hexapoda</taxon>
        <taxon>Insecta</taxon>
        <taxon>Pterygota</taxon>
        <taxon>Neoptera</taxon>
        <taxon>Endopterygota</taxon>
        <taxon>Hymenoptera</taxon>
        <taxon>Apocrita</taxon>
        <taxon>Aculeata</taxon>
        <taxon>Formicoidea</taxon>
        <taxon>Formicidae</taxon>
        <taxon>Myrmicinae</taxon>
        <taxon>Trachymyrmex</taxon>
    </lineage>
</organism>
<name>A0A195FAL4_9HYME</name>
<proteinExistence type="predicted"/>
<gene>
    <name evidence="1" type="ORF">ALC56_08309</name>
</gene>
<protein>
    <submittedName>
        <fullName evidence="1">Uncharacterized protein</fullName>
    </submittedName>
</protein>
<dbReference type="AlphaFoldDB" id="A0A195FAL4"/>
<sequence>MARPGVTGVRCWRVYHGRVHGATRRFLEAIKPHEAGLRSAFDRIVLNAYLRAALPRAMHEEPRVIAGIVDE</sequence>
<accession>A0A195FAL4</accession>
<keyword evidence="2" id="KW-1185">Reference proteome</keyword>
<evidence type="ECO:0000313" key="2">
    <source>
        <dbReference type="Proteomes" id="UP000078541"/>
    </source>
</evidence>
<reference evidence="1 2" key="1">
    <citation type="submission" date="2016-03" db="EMBL/GenBank/DDBJ databases">
        <title>Trachymyrmex septentrionalis WGS genome.</title>
        <authorList>
            <person name="Nygaard S."/>
            <person name="Hu H."/>
            <person name="Boomsma J."/>
            <person name="Zhang G."/>
        </authorList>
    </citation>
    <scope>NUCLEOTIDE SEQUENCE [LARGE SCALE GENOMIC DNA]</scope>
    <source>
        <strain evidence="1">Tsep2-gDNA-1</strain>
        <tissue evidence="1">Whole body</tissue>
    </source>
</reference>